<evidence type="ECO:0000256" key="20">
    <source>
        <dbReference type="ARBA" id="ARBA00064772"/>
    </source>
</evidence>
<evidence type="ECO:0000256" key="24">
    <source>
        <dbReference type="SAM" id="MobiDB-lite"/>
    </source>
</evidence>
<reference evidence="25" key="1">
    <citation type="submission" date="2020-03" db="EMBL/GenBank/DDBJ databases">
        <title>Long-read based genome assembly of a Labrador retriever dog.</title>
        <authorList>
            <person name="Eory L."/>
            <person name="Zhang W."/>
            <person name="Schoenebeck J."/>
        </authorList>
    </citation>
    <scope>NUCLEOTIDE SEQUENCE [LARGE SCALE GENOMIC DNA]</scope>
    <source>
        <strain evidence="25">Labrador retriever</strain>
    </source>
</reference>
<dbReference type="InterPro" id="IPR011990">
    <property type="entry name" value="TPR-like_helical_dom_sf"/>
</dbReference>
<evidence type="ECO:0000256" key="7">
    <source>
        <dbReference type="ARBA" id="ARBA00022763"/>
    </source>
</evidence>
<dbReference type="Proteomes" id="UP000805418">
    <property type="component" value="Chromosome 2"/>
</dbReference>
<dbReference type="GO" id="GO:0005829">
    <property type="term" value="C:cytosol"/>
    <property type="evidence" value="ECO:0007669"/>
    <property type="project" value="UniProtKB-SubCell"/>
</dbReference>
<name>A0A8I3NXF4_CANLF</name>
<keyword evidence="9" id="KW-0999">Mitochondrion inner membrane</keyword>
<comment type="similarity">
    <text evidence="18">Belongs to the DELE1 family.</text>
</comment>
<dbReference type="AlphaFoldDB" id="A0A8I3NXF4"/>
<feature type="region of interest" description="Disordered" evidence="24">
    <location>
        <begin position="46"/>
        <end position="66"/>
    </location>
</feature>
<keyword evidence="5" id="KW-0053">Apoptosis</keyword>
<evidence type="ECO:0000256" key="15">
    <source>
        <dbReference type="ARBA" id="ARBA00057153"/>
    </source>
</evidence>
<dbReference type="GO" id="GO:0006915">
    <property type="term" value="P:apoptotic process"/>
    <property type="evidence" value="ECO:0007669"/>
    <property type="project" value="UniProtKB-KW"/>
</dbReference>
<evidence type="ECO:0000256" key="1">
    <source>
        <dbReference type="ARBA" id="ARBA00004273"/>
    </source>
</evidence>
<evidence type="ECO:0000256" key="22">
    <source>
        <dbReference type="ARBA" id="ARBA00082216"/>
    </source>
</evidence>
<evidence type="ECO:0000256" key="11">
    <source>
        <dbReference type="ARBA" id="ARBA00022843"/>
    </source>
</evidence>
<comment type="subunit">
    <text evidence="19">Interacts with DAP3.</text>
</comment>
<feature type="compositionally biased region" description="Low complexity" evidence="24">
    <location>
        <begin position="176"/>
        <end position="187"/>
    </location>
</feature>
<reference evidence="25" key="2">
    <citation type="submission" date="2025-08" db="UniProtKB">
        <authorList>
            <consortium name="Ensembl"/>
        </authorList>
    </citation>
    <scope>IDENTIFICATION</scope>
    <source>
        <strain evidence="25">Boxer</strain>
    </source>
</reference>
<gene>
    <name evidence="25" type="primary">DELE1</name>
</gene>
<evidence type="ECO:0000313" key="26">
    <source>
        <dbReference type="Proteomes" id="UP000805418"/>
    </source>
</evidence>
<comment type="subcellular location">
    <subcellularLocation>
        <location evidence="3">Cytoplasm</location>
        <location evidence="3">Cytosol</location>
    </subcellularLocation>
    <subcellularLocation>
        <location evidence="1">Mitochondrion inner membrane</location>
    </subcellularLocation>
    <subcellularLocation>
        <location evidence="2">Mitochondrion outer membrane</location>
    </subcellularLocation>
</comment>
<dbReference type="PANTHER" id="PTHR45011">
    <property type="entry name" value="DAP3-BINDING CELL DEATH ENHANCER 1"/>
    <property type="match status" value="1"/>
</dbReference>
<dbReference type="SUPFAM" id="SSF81901">
    <property type="entry name" value="HCP-like"/>
    <property type="match status" value="1"/>
</dbReference>
<accession>A0A8I3NXF4</accession>
<keyword evidence="6" id="KW-0677">Repeat</keyword>
<evidence type="ECO:0000256" key="2">
    <source>
        <dbReference type="ARBA" id="ARBA00004294"/>
    </source>
</evidence>
<keyword evidence="7" id="KW-0227">DNA damage</keyword>
<dbReference type="Pfam" id="PF08238">
    <property type="entry name" value="Sel1"/>
    <property type="match status" value="4"/>
</dbReference>
<comment type="function">
    <text evidence="17">Protein kinase activator that activates the ISR in response to iron deficiency: iron deficiency impairs mitochondrial import, promoting DELE1 localization at the mitochondrial surface, where it binds and activates EIF2AK1/HRI to trigger the ISR.</text>
</comment>
<evidence type="ECO:0000256" key="16">
    <source>
        <dbReference type="ARBA" id="ARBA00057911"/>
    </source>
</evidence>
<keyword evidence="12" id="KW-0809">Transit peptide</keyword>
<keyword evidence="26" id="KW-1185">Reference proteome</keyword>
<dbReference type="SMART" id="SM00671">
    <property type="entry name" value="SEL1"/>
    <property type="match status" value="4"/>
</dbReference>
<dbReference type="FunFam" id="1.25.40.10:FF:000267">
    <property type="entry name" value="DAP3 binding cell death enhancer 1"/>
    <property type="match status" value="1"/>
</dbReference>
<feature type="region of interest" description="Disordered" evidence="24">
    <location>
        <begin position="146"/>
        <end position="228"/>
    </location>
</feature>
<evidence type="ECO:0000256" key="14">
    <source>
        <dbReference type="ARBA" id="ARBA00023136"/>
    </source>
</evidence>
<evidence type="ECO:0000256" key="9">
    <source>
        <dbReference type="ARBA" id="ARBA00022792"/>
    </source>
</evidence>
<comment type="function">
    <text evidence="15">Protein kinase activator that acts as a key activator of the integrated stress response (ISR) following various stresses, such as iron deficiency, mitochondrial stress or mitochondrial DNA breaks. Detects impaired protein import and processing in mitochondria, activating the ISR. May also required for the induction of death receptor-mediated apoptosis through the regulation of caspase activation.</text>
</comment>
<keyword evidence="13" id="KW-0496">Mitochondrion</keyword>
<dbReference type="PANTHER" id="PTHR45011:SF1">
    <property type="entry name" value="DAP3-BINDING CELL DEATH ENHANCER 1"/>
    <property type="match status" value="1"/>
</dbReference>
<dbReference type="Ensembl" id="ENSCAFT00845030669.1">
    <property type="protein sequence ID" value="ENSCAFP00845024063.1"/>
    <property type="gene ID" value="ENSCAFG00845017218.1"/>
</dbReference>
<keyword evidence="8" id="KW-1000">Mitochondrion outer membrane</keyword>
<evidence type="ECO:0000256" key="19">
    <source>
        <dbReference type="ARBA" id="ARBA00062679"/>
    </source>
</evidence>
<protein>
    <recommendedName>
        <fullName evidence="21">DAP3-binding cell death enhancer 1</fullName>
    </recommendedName>
    <alternativeName>
        <fullName evidence="23">DAP3-binding cell death enhancer 1, long form</fullName>
    </alternativeName>
    <alternativeName>
        <fullName evidence="22">Death ligand signal enhancer</fullName>
    </alternativeName>
</protein>
<evidence type="ECO:0000256" key="18">
    <source>
        <dbReference type="ARBA" id="ARBA00061378"/>
    </source>
</evidence>
<evidence type="ECO:0000256" key="12">
    <source>
        <dbReference type="ARBA" id="ARBA00022946"/>
    </source>
</evidence>
<evidence type="ECO:0000256" key="10">
    <source>
        <dbReference type="ARBA" id="ARBA00022803"/>
    </source>
</evidence>
<evidence type="ECO:0000256" key="6">
    <source>
        <dbReference type="ARBA" id="ARBA00022737"/>
    </source>
</evidence>
<keyword evidence="10" id="KW-0802">TPR repeat</keyword>
<evidence type="ECO:0000256" key="5">
    <source>
        <dbReference type="ARBA" id="ARBA00022703"/>
    </source>
</evidence>
<evidence type="ECO:0000256" key="13">
    <source>
        <dbReference type="ARBA" id="ARBA00023128"/>
    </source>
</evidence>
<evidence type="ECO:0000256" key="8">
    <source>
        <dbReference type="ARBA" id="ARBA00022787"/>
    </source>
</evidence>
<evidence type="ECO:0000256" key="17">
    <source>
        <dbReference type="ARBA" id="ARBA00059730"/>
    </source>
</evidence>
<proteinExistence type="inferred from homology"/>
<keyword evidence="4" id="KW-0963">Cytoplasm</keyword>
<dbReference type="GeneTree" id="ENSGT00390000002137"/>
<dbReference type="InterPro" id="IPR052748">
    <property type="entry name" value="ISR_Activator"/>
</dbReference>
<reference evidence="25" key="3">
    <citation type="submission" date="2025-09" db="UniProtKB">
        <authorList>
            <consortium name="Ensembl"/>
        </authorList>
    </citation>
    <scope>IDENTIFICATION</scope>
    <source>
        <strain evidence="25">Boxer</strain>
    </source>
</reference>
<evidence type="ECO:0000256" key="3">
    <source>
        <dbReference type="ARBA" id="ARBA00004514"/>
    </source>
</evidence>
<evidence type="ECO:0000256" key="4">
    <source>
        <dbReference type="ARBA" id="ARBA00022490"/>
    </source>
</evidence>
<dbReference type="GO" id="GO:0005741">
    <property type="term" value="C:mitochondrial outer membrane"/>
    <property type="evidence" value="ECO:0007669"/>
    <property type="project" value="UniProtKB-SubCell"/>
</dbReference>
<comment type="function">
    <text evidence="16">Protein kinase activator generated by protein cleavage in response to mitochondrial stress, which accumulates in the cytosol and specifically binds to and activates the protein kinase activity of EIF2AK1/HRI. It thereby activates the integrated stress response (ISR): EIF2AK1/HRI activation promotes eIF-2-alpha (EIF2S1) phosphorylation, leading to a decrease in global protein synthesis and the induction of selected genes, including the transcription factor ATF4, the master transcriptional regulator of the ISR. Also acts as an activator of PRKN-independent mitophagy: activates the protein kinase activity of EIF2AK1/HRI in response to mitochondrial damage, promoting eIF-2-alpha (EIF2S1) phosphorylation, leading to mitochondrial localization of EIF2S1 followed by induction of mitophagy.</text>
</comment>
<evidence type="ECO:0000313" key="25">
    <source>
        <dbReference type="Ensembl" id="ENSCAFP00845024063.1"/>
    </source>
</evidence>
<dbReference type="GO" id="GO:0005743">
    <property type="term" value="C:mitochondrial inner membrane"/>
    <property type="evidence" value="ECO:0007669"/>
    <property type="project" value="UniProtKB-SubCell"/>
</dbReference>
<evidence type="ECO:0000256" key="23">
    <source>
        <dbReference type="ARBA" id="ARBA00083347"/>
    </source>
</evidence>
<dbReference type="OrthoDB" id="2384430at2759"/>
<keyword evidence="11" id="KW-0832">Ubl conjugation</keyword>
<organism evidence="25 26">
    <name type="scientific">Canis lupus familiaris</name>
    <name type="common">Dog</name>
    <name type="synonym">Canis familiaris</name>
    <dbReference type="NCBI Taxonomy" id="9615"/>
    <lineage>
        <taxon>Eukaryota</taxon>
        <taxon>Metazoa</taxon>
        <taxon>Chordata</taxon>
        <taxon>Craniata</taxon>
        <taxon>Vertebrata</taxon>
        <taxon>Euteleostomi</taxon>
        <taxon>Mammalia</taxon>
        <taxon>Eutheria</taxon>
        <taxon>Laurasiatheria</taxon>
        <taxon>Carnivora</taxon>
        <taxon>Caniformia</taxon>
        <taxon>Canidae</taxon>
        <taxon>Canis</taxon>
    </lineage>
</organism>
<keyword evidence="14" id="KW-0472">Membrane</keyword>
<dbReference type="InterPro" id="IPR006597">
    <property type="entry name" value="Sel1-like"/>
</dbReference>
<evidence type="ECO:0000256" key="21">
    <source>
        <dbReference type="ARBA" id="ARBA00073284"/>
    </source>
</evidence>
<sequence length="471" mass="51045">MWRLPGLLGRVLPRLLGPGLRGVTPKSTNPDGFQTASSNLLVPVTSFDRAGHHGPGPGTNRGPRSHGWKDAFQWISTRVSSNSLWDALSWGTLAVLALQLARQIHFQSSLPAGPQQVERGSWHSPLDHFLSSPLWHPCSSLRRHILPSPAGPAPRHTGLREPRLGQEEPSTQPENLSSPSSLRASSLQDPIEEDPSDLSFLHTSSSFRSREKPAQPQPTGEKQKAADHGYSKAQYNVGLCHEHGRGTPRNLGKAVLSYQLAASQGHSLAQYRYARCLLQGPASEWGPEQQRAVSMLKQAADSGLREAQAFLGVLFTKEPHLDEQRAVKYFWLAANNGDSQSRYHLGICYEKGLGVQRNLGEAVRCYQQSAALGNEPARERLQTLFSTEAAAKALGPSDPAVTGLKSFSSPSLLSLNTLLAGASRLPHASSTGNLGLHWKSRHLGASPGAPSRALPQHNYPLERSLVSLGFG</sequence>
<comment type="subunit">
    <text evidence="20">Homooctamer; oligomerization is required to activate EIF2AK1/HRI. Interacts (via TPR repeats) with EIF2AK1/HRI; activating the protein kinase activity of EIF2AK1/HRI, thereby promoting the integrated stress response (ISR).</text>
</comment>
<dbReference type="GO" id="GO:0006974">
    <property type="term" value="P:DNA damage response"/>
    <property type="evidence" value="ECO:0007669"/>
    <property type="project" value="UniProtKB-KW"/>
</dbReference>
<dbReference type="Gene3D" id="1.25.40.10">
    <property type="entry name" value="Tetratricopeptide repeat domain"/>
    <property type="match status" value="1"/>
</dbReference>